<evidence type="ECO:0000256" key="4">
    <source>
        <dbReference type="ARBA" id="ARBA00022980"/>
    </source>
</evidence>
<feature type="binding site" evidence="6">
    <location>
        <position position="30"/>
    </location>
    <ligand>
        <name>Zn(2+)</name>
        <dbReference type="ChEBI" id="CHEBI:29105"/>
    </ligand>
</feature>
<dbReference type="GO" id="GO:0006412">
    <property type="term" value="P:translation"/>
    <property type="evidence" value="ECO:0007669"/>
    <property type="project" value="UniProtKB-UniRule"/>
</dbReference>
<feature type="binding site" evidence="6">
    <location>
        <position position="33"/>
    </location>
    <ligand>
        <name>Zn(2+)</name>
        <dbReference type="ChEBI" id="CHEBI:29105"/>
    </ligand>
</feature>
<comment type="subunit">
    <text evidence="6">Part of the 30S ribosomal subunit.</text>
</comment>
<keyword evidence="1 6" id="KW-0479">Metal-binding</keyword>
<keyword evidence="2 6" id="KW-0863">Zinc-finger</keyword>
<dbReference type="HAMAP" id="MF_00777">
    <property type="entry name" value="Ribosomal_eS31"/>
    <property type="match status" value="1"/>
</dbReference>
<dbReference type="InterPro" id="IPR002906">
    <property type="entry name" value="Ribosomal_eS31"/>
</dbReference>
<dbReference type="GO" id="GO:0003735">
    <property type="term" value="F:structural constituent of ribosome"/>
    <property type="evidence" value="ECO:0007669"/>
    <property type="project" value="InterPro"/>
</dbReference>
<keyword evidence="5 6" id="KW-0687">Ribonucleoprotein</keyword>
<dbReference type="Gene3D" id="6.20.50.180">
    <property type="match status" value="1"/>
</dbReference>
<keyword evidence="3 6" id="KW-0862">Zinc</keyword>
<evidence type="ECO:0000256" key="1">
    <source>
        <dbReference type="ARBA" id="ARBA00022723"/>
    </source>
</evidence>
<evidence type="ECO:0000256" key="6">
    <source>
        <dbReference type="HAMAP-Rule" id="MF_00777"/>
    </source>
</evidence>
<evidence type="ECO:0000256" key="5">
    <source>
        <dbReference type="ARBA" id="ARBA00023274"/>
    </source>
</evidence>
<dbReference type="SMART" id="SM01402">
    <property type="entry name" value="Ribosomal_S27"/>
    <property type="match status" value="1"/>
</dbReference>
<organism evidence="8">
    <name type="scientific">Ignisphaera aggregans</name>
    <dbReference type="NCBI Taxonomy" id="334771"/>
    <lineage>
        <taxon>Archaea</taxon>
        <taxon>Thermoproteota</taxon>
        <taxon>Thermoprotei</taxon>
        <taxon>Desulfurococcales</taxon>
        <taxon>Desulfurococcaceae</taxon>
        <taxon>Ignisphaera</taxon>
    </lineage>
</organism>
<comment type="similarity">
    <text evidence="6">Belongs to the eukaryotic ribosomal protein eS31 family.</text>
</comment>
<dbReference type="InterPro" id="IPR022845">
    <property type="entry name" value="Ribosomal_eS31_arc"/>
</dbReference>
<comment type="caution">
    <text evidence="6">Lacks conserved residue(s) required for the propagation of feature annotation.</text>
</comment>
<feature type="binding site" evidence="6">
    <location>
        <position position="49"/>
    </location>
    <ligand>
        <name>Zn(2+)</name>
        <dbReference type="ChEBI" id="CHEBI:29105"/>
    </ligand>
</feature>
<dbReference type="Pfam" id="PF01599">
    <property type="entry name" value="Ribosomal_S27"/>
    <property type="match status" value="1"/>
</dbReference>
<evidence type="ECO:0000313" key="8">
    <source>
        <dbReference type="EMBL" id="HGM07632.1"/>
    </source>
</evidence>
<keyword evidence="4 6" id="KW-0689">Ribosomal protein</keyword>
<dbReference type="SUPFAM" id="SSF57829">
    <property type="entry name" value="Zn-binding ribosomal proteins"/>
    <property type="match status" value="1"/>
</dbReference>
<feature type="domain" description="Small ribosomal subunit protein eS31" evidence="7">
    <location>
        <begin position="10"/>
        <end position="55"/>
    </location>
</feature>
<dbReference type="AlphaFoldDB" id="A0A7C4H362"/>
<feature type="binding site" evidence="6">
    <location>
        <position position="52"/>
    </location>
    <ligand>
        <name>Zn(2+)</name>
        <dbReference type="ChEBI" id="CHEBI:29105"/>
    </ligand>
</feature>
<dbReference type="InterPro" id="IPR011332">
    <property type="entry name" value="Ribosomal_zn-bd"/>
</dbReference>
<name>A0A7C4H362_9CREN</name>
<dbReference type="EMBL" id="DTCA01000135">
    <property type="protein sequence ID" value="HGM07632.1"/>
    <property type="molecule type" value="Genomic_DNA"/>
</dbReference>
<accession>A0A7C4H362</accession>
<reference evidence="8" key="1">
    <citation type="journal article" date="2020" name="mSystems">
        <title>Genome- and Community-Level Interaction Insights into Carbon Utilization and Element Cycling Functions of Hydrothermarchaeota in Hydrothermal Sediment.</title>
        <authorList>
            <person name="Zhou Z."/>
            <person name="Liu Y."/>
            <person name="Xu W."/>
            <person name="Pan J."/>
            <person name="Luo Z.H."/>
            <person name="Li M."/>
        </authorList>
    </citation>
    <scope>NUCLEOTIDE SEQUENCE [LARGE SCALE GENOMIC DNA]</scope>
    <source>
        <strain evidence="8">SpSt-658</strain>
    </source>
</reference>
<protein>
    <recommendedName>
        <fullName evidence="6">Small ribosomal subunit protein eS31</fullName>
    </recommendedName>
</protein>
<evidence type="ECO:0000256" key="2">
    <source>
        <dbReference type="ARBA" id="ARBA00022771"/>
    </source>
</evidence>
<dbReference type="GO" id="GO:0008270">
    <property type="term" value="F:zinc ion binding"/>
    <property type="evidence" value="ECO:0007669"/>
    <property type="project" value="UniProtKB-UniRule"/>
</dbReference>
<dbReference type="NCBIfam" id="NF001669">
    <property type="entry name" value="PRK00432.1"/>
    <property type="match status" value="1"/>
</dbReference>
<proteinExistence type="inferred from homology"/>
<comment type="cofactor">
    <cofactor evidence="6">
        <name>Zn(2+)</name>
        <dbReference type="ChEBI" id="CHEBI:29105"/>
    </cofactor>
    <text evidence="6">Binds 1 zinc ion per subunit.</text>
</comment>
<evidence type="ECO:0000259" key="7">
    <source>
        <dbReference type="SMART" id="SM01402"/>
    </source>
</evidence>
<gene>
    <name evidence="6" type="primary">rps27ae</name>
    <name evidence="8" type="ORF">ENU31_04400</name>
</gene>
<dbReference type="GO" id="GO:1990904">
    <property type="term" value="C:ribonucleoprotein complex"/>
    <property type="evidence" value="ECO:0007669"/>
    <property type="project" value="UniProtKB-KW"/>
</dbReference>
<evidence type="ECO:0000256" key="3">
    <source>
        <dbReference type="ARBA" id="ARBA00022833"/>
    </source>
</evidence>
<dbReference type="GO" id="GO:0005840">
    <property type="term" value="C:ribosome"/>
    <property type="evidence" value="ECO:0007669"/>
    <property type="project" value="UniProtKB-KW"/>
</dbReference>
<comment type="caution">
    <text evidence="8">The sequence shown here is derived from an EMBL/GenBank/DDBJ whole genome shotgun (WGS) entry which is preliminary data.</text>
</comment>
<sequence length="63" mass="7485">MPKDTKSMYRSSLYEYDYSTGKIKLKNRLCPRCGSVMAFHRVGRTRWHCGKCNYTLFIEEKAK</sequence>